<evidence type="ECO:0000313" key="10">
    <source>
        <dbReference type="EMBL" id="KOB67371.1"/>
    </source>
</evidence>
<keyword evidence="8" id="KW-0472">Membrane</keyword>
<feature type="binding site" evidence="6">
    <location>
        <position position="236"/>
    </location>
    <ligand>
        <name>ATP</name>
        <dbReference type="ChEBI" id="CHEBI:30616"/>
    </ligand>
</feature>
<feature type="domain" description="FAM20 C-terminal" evidence="9">
    <location>
        <begin position="233"/>
        <end position="334"/>
    </location>
</feature>
<dbReference type="GO" id="GO:0016773">
    <property type="term" value="F:phosphotransferase activity, alcohol group as acceptor"/>
    <property type="evidence" value="ECO:0007669"/>
    <property type="project" value="TreeGrafter"/>
</dbReference>
<keyword evidence="11" id="KW-1185">Reference proteome</keyword>
<accession>A0A0L7KWC8</accession>
<comment type="similarity">
    <text evidence="2">Belongs to the FAM20 family.</text>
</comment>
<evidence type="ECO:0000259" key="9">
    <source>
        <dbReference type="Pfam" id="PF06702"/>
    </source>
</evidence>
<comment type="subcellular location">
    <subcellularLocation>
        <location evidence="1">Golgi apparatus</location>
    </subcellularLocation>
</comment>
<dbReference type="Pfam" id="PF06702">
    <property type="entry name" value="Fam20C"/>
    <property type="match status" value="2"/>
</dbReference>
<feature type="transmembrane region" description="Helical" evidence="8">
    <location>
        <begin position="6"/>
        <end position="25"/>
    </location>
</feature>
<evidence type="ECO:0000256" key="1">
    <source>
        <dbReference type="ARBA" id="ARBA00004555"/>
    </source>
</evidence>
<dbReference type="GO" id="GO:0046872">
    <property type="term" value="F:metal ion binding"/>
    <property type="evidence" value="ECO:0007669"/>
    <property type="project" value="UniProtKB-KW"/>
</dbReference>
<keyword evidence="10" id="KW-0808">Transferase</keyword>
<keyword evidence="8" id="KW-0812">Transmembrane</keyword>
<keyword evidence="6" id="KW-0067">ATP-binding</keyword>
<gene>
    <name evidence="10" type="ORF">OBRU01_09736</name>
</gene>
<dbReference type="Proteomes" id="UP000037510">
    <property type="component" value="Unassembled WGS sequence"/>
</dbReference>
<keyword evidence="4" id="KW-1015">Disulfide bond</keyword>
<dbReference type="STRING" id="104452.A0A0L7KWC8"/>
<dbReference type="AlphaFoldDB" id="A0A0L7KWC8"/>
<evidence type="ECO:0000256" key="3">
    <source>
        <dbReference type="ARBA" id="ARBA00023034"/>
    </source>
</evidence>
<keyword evidence="6" id="KW-0547">Nucleotide-binding</keyword>
<evidence type="ECO:0000256" key="7">
    <source>
        <dbReference type="PIRSR" id="PIRSR624869-3"/>
    </source>
</evidence>
<reference evidence="10 11" key="1">
    <citation type="journal article" date="2015" name="Genome Biol. Evol.">
        <title>The genome of winter moth (Operophtera brumata) provides a genomic perspective on sexual dimorphism and phenology.</title>
        <authorList>
            <person name="Derks M.F."/>
            <person name="Smit S."/>
            <person name="Salis L."/>
            <person name="Schijlen E."/>
            <person name="Bossers A."/>
            <person name="Mateman C."/>
            <person name="Pijl A.S."/>
            <person name="de Ridder D."/>
            <person name="Groenen M.A."/>
            <person name="Visser M.E."/>
            <person name="Megens H.J."/>
        </authorList>
    </citation>
    <scope>NUCLEOTIDE SEQUENCE [LARGE SCALE GENOMIC DNA]</scope>
    <source>
        <strain evidence="10">WM2013NL</strain>
        <tissue evidence="10">Head and thorax</tissue>
    </source>
</reference>
<feature type="domain" description="FAM20 C-terminal" evidence="9">
    <location>
        <begin position="189"/>
        <end position="229"/>
    </location>
</feature>
<keyword evidence="7" id="KW-0479">Metal-binding</keyword>
<keyword evidence="5" id="KW-0325">Glycoprotein</keyword>
<dbReference type="GO" id="GO:0005794">
    <property type="term" value="C:Golgi apparatus"/>
    <property type="evidence" value="ECO:0007669"/>
    <property type="project" value="UniProtKB-SubCell"/>
</dbReference>
<protein>
    <submittedName>
        <fullName evidence="10">Glycosaminoglycan xylosylkinase</fullName>
    </submittedName>
</protein>
<dbReference type="PANTHER" id="PTHR12450">
    <property type="entry name" value="DENTIN MATRIX PROTEIN 4 PROTEIN FAM20"/>
    <property type="match status" value="1"/>
</dbReference>
<feature type="binding site" evidence="6">
    <location>
        <begin position="223"/>
        <end position="226"/>
    </location>
    <ligand>
        <name>ATP</name>
        <dbReference type="ChEBI" id="CHEBI:30616"/>
    </ligand>
</feature>
<keyword evidence="8" id="KW-1133">Transmembrane helix</keyword>
<dbReference type="PANTHER" id="PTHR12450:SF14">
    <property type="entry name" value="GLYCOSAMINOGLYCAN XYLOSYLKINASE"/>
    <property type="match status" value="1"/>
</dbReference>
<feature type="binding site" evidence="7">
    <location>
        <position position="141"/>
    </location>
    <ligand>
        <name>Mn(2+)</name>
        <dbReference type="ChEBI" id="CHEBI:29035"/>
    </ligand>
</feature>
<evidence type="ECO:0000313" key="11">
    <source>
        <dbReference type="Proteomes" id="UP000037510"/>
    </source>
</evidence>
<comment type="caution">
    <text evidence="10">The sequence shown here is derived from an EMBL/GenBank/DDBJ whole genome shotgun (WGS) entry which is preliminary data.</text>
</comment>
<evidence type="ECO:0000256" key="4">
    <source>
        <dbReference type="ARBA" id="ARBA00023157"/>
    </source>
</evidence>
<evidence type="ECO:0000256" key="6">
    <source>
        <dbReference type="PIRSR" id="PIRSR624869-2"/>
    </source>
</evidence>
<name>A0A0L7KWC8_OPEBR</name>
<keyword evidence="7" id="KW-0464">Manganese</keyword>
<evidence type="ECO:0000256" key="2">
    <source>
        <dbReference type="ARBA" id="ARBA00006557"/>
    </source>
</evidence>
<feature type="binding site" evidence="7">
    <location>
        <position position="246"/>
    </location>
    <ligand>
        <name>Mn(2+)</name>
        <dbReference type="ChEBI" id="CHEBI:29035"/>
    </ligand>
</feature>
<evidence type="ECO:0000256" key="8">
    <source>
        <dbReference type="SAM" id="Phobius"/>
    </source>
</evidence>
<dbReference type="GO" id="GO:0016301">
    <property type="term" value="F:kinase activity"/>
    <property type="evidence" value="ECO:0007669"/>
    <property type="project" value="UniProtKB-KW"/>
</dbReference>
<comment type="cofactor">
    <cofactor evidence="7">
        <name>Mn(2+)</name>
        <dbReference type="ChEBI" id="CHEBI:29035"/>
    </cofactor>
</comment>
<dbReference type="InterPro" id="IPR009581">
    <property type="entry name" value="FAM20_C"/>
</dbReference>
<feature type="binding site" evidence="6">
    <location>
        <position position="246"/>
    </location>
    <ligand>
        <name>ATP</name>
        <dbReference type="ChEBI" id="CHEBI:30616"/>
    </ligand>
</feature>
<keyword evidence="3" id="KW-0333">Golgi apparatus</keyword>
<dbReference type="InterPro" id="IPR024869">
    <property type="entry name" value="FAM20"/>
</dbReference>
<proteinExistence type="inferred from homology"/>
<organism evidence="10 11">
    <name type="scientific">Operophtera brumata</name>
    <name type="common">Winter moth</name>
    <name type="synonym">Phalaena brumata</name>
    <dbReference type="NCBI Taxonomy" id="104452"/>
    <lineage>
        <taxon>Eukaryota</taxon>
        <taxon>Metazoa</taxon>
        <taxon>Ecdysozoa</taxon>
        <taxon>Arthropoda</taxon>
        <taxon>Hexapoda</taxon>
        <taxon>Insecta</taxon>
        <taxon>Pterygota</taxon>
        <taxon>Neoptera</taxon>
        <taxon>Endopterygota</taxon>
        <taxon>Lepidoptera</taxon>
        <taxon>Glossata</taxon>
        <taxon>Ditrysia</taxon>
        <taxon>Geometroidea</taxon>
        <taxon>Geometridae</taxon>
        <taxon>Larentiinae</taxon>
        <taxon>Operophtera</taxon>
    </lineage>
</organism>
<keyword evidence="10" id="KW-0418">Kinase</keyword>
<sequence length="339" mass="38255">MTLNYAFGFSVILLLLVAVNVYFFYTFTGLSKPHSFPVPSKLELAPDIFKDIFDQLNYLPSHYKVKNPKYLPVQRRLLQSFQVPSDTNTRSLWQDAQKWSNEETLFPRTYGAPGQILHAIRTSPIALVDNAPKGSIYAGFDRHNSEVFAYYLASVLNFKWIAPSTIRKVHVRNDVVPFATAGLKMTMLKNESGSHCIYGKCYYCKPNETVCPDNNGEIEGAAILYLDKQFGIHKYEVYKDKIVLVDNGKGLGNPAVDEMDILAPLYQCCILSLSTWLQLEMVPGGSLTDTIKLISATQGETLATEEHFRAVERRLLKIYATVQYCIGKHGRAKVLKSTF</sequence>
<dbReference type="GO" id="GO:0005524">
    <property type="term" value="F:ATP binding"/>
    <property type="evidence" value="ECO:0007669"/>
    <property type="project" value="UniProtKB-KW"/>
</dbReference>
<dbReference type="EMBL" id="JTDY01005097">
    <property type="protein sequence ID" value="KOB67371.1"/>
    <property type="molecule type" value="Genomic_DNA"/>
</dbReference>
<evidence type="ECO:0000256" key="5">
    <source>
        <dbReference type="ARBA" id="ARBA00023180"/>
    </source>
</evidence>